<evidence type="ECO:0000256" key="3">
    <source>
        <dbReference type="ARBA" id="ARBA00022801"/>
    </source>
</evidence>
<dbReference type="AlphaFoldDB" id="A0A369AB87"/>
<dbReference type="EC" id="3.1.11.6" evidence="5"/>
<dbReference type="NCBIfam" id="TIGR00237">
    <property type="entry name" value="xseA"/>
    <property type="match status" value="1"/>
</dbReference>
<proteinExistence type="inferred from homology"/>
<dbReference type="Pfam" id="PF02601">
    <property type="entry name" value="Exonuc_VII_L"/>
    <property type="match status" value="1"/>
</dbReference>
<evidence type="ECO:0000313" key="9">
    <source>
        <dbReference type="Proteomes" id="UP000253517"/>
    </source>
</evidence>
<dbReference type="PANTHER" id="PTHR30008">
    <property type="entry name" value="EXODEOXYRIBONUCLEASE 7 LARGE SUBUNIT"/>
    <property type="match status" value="1"/>
</dbReference>
<feature type="domain" description="OB-fold nucleic acid binding" evidence="7">
    <location>
        <begin position="12"/>
        <end position="118"/>
    </location>
</feature>
<name>A0A369AB87_9FLAO</name>
<reference evidence="8 9" key="1">
    <citation type="submission" date="2018-07" db="EMBL/GenBank/DDBJ databases">
        <title>Genomic Encyclopedia of Type Strains, Phase IV (KMG-IV): sequencing the most valuable type-strain genomes for metagenomic binning, comparative biology and taxonomic classification.</title>
        <authorList>
            <person name="Goeker M."/>
        </authorList>
    </citation>
    <scope>NUCLEOTIDE SEQUENCE [LARGE SCALE GENOMIC DNA]</scope>
    <source>
        <strain evidence="8 9">DSM 21410</strain>
    </source>
</reference>
<dbReference type="CDD" id="cd04489">
    <property type="entry name" value="ExoVII_LU_OBF"/>
    <property type="match status" value="1"/>
</dbReference>
<dbReference type="InterPro" id="IPR020579">
    <property type="entry name" value="Exonuc_VII_lsu_C"/>
</dbReference>
<dbReference type="InterPro" id="IPR025824">
    <property type="entry name" value="OB-fold_nuc-bd_dom"/>
</dbReference>
<dbReference type="EMBL" id="QPJS01000001">
    <property type="protein sequence ID" value="RCX05658.1"/>
    <property type="molecule type" value="Genomic_DNA"/>
</dbReference>
<comment type="caution">
    <text evidence="8">The sequence shown here is derived from an EMBL/GenBank/DDBJ whole genome shotgun (WGS) entry which is preliminary data.</text>
</comment>
<dbReference type="Proteomes" id="UP000253517">
    <property type="component" value="Unassembled WGS sequence"/>
</dbReference>
<keyword evidence="4 5" id="KW-0269">Exonuclease</keyword>
<dbReference type="GO" id="GO:0009318">
    <property type="term" value="C:exodeoxyribonuclease VII complex"/>
    <property type="evidence" value="ECO:0007669"/>
    <property type="project" value="UniProtKB-UniRule"/>
</dbReference>
<evidence type="ECO:0000256" key="4">
    <source>
        <dbReference type="ARBA" id="ARBA00022839"/>
    </source>
</evidence>
<dbReference type="PANTHER" id="PTHR30008:SF0">
    <property type="entry name" value="EXODEOXYRIBONUCLEASE 7 LARGE SUBUNIT"/>
    <property type="match status" value="1"/>
</dbReference>
<evidence type="ECO:0000313" key="8">
    <source>
        <dbReference type="EMBL" id="RCX05658.1"/>
    </source>
</evidence>
<dbReference type="GO" id="GO:0008855">
    <property type="term" value="F:exodeoxyribonuclease VII activity"/>
    <property type="evidence" value="ECO:0007669"/>
    <property type="project" value="UniProtKB-UniRule"/>
</dbReference>
<evidence type="ECO:0000259" key="7">
    <source>
        <dbReference type="Pfam" id="PF13742"/>
    </source>
</evidence>
<organism evidence="8 9">
    <name type="scientific">Schleiferia thermophila</name>
    <dbReference type="NCBI Taxonomy" id="884107"/>
    <lineage>
        <taxon>Bacteria</taxon>
        <taxon>Pseudomonadati</taxon>
        <taxon>Bacteroidota</taxon>
        <taxon>Flavobacteriia</taxon>
        <taxon>Flavobacteriales</taxon>
        <taxon>Schleiferiaceae</taxon>
        <taxon>Schleiferia</taxon>
    </lineage>
</organism>
<keyword evidence="3 5" id="KW-0378">Hydrolase</keyword>
<evidence type="ECO:0000259" key="6">
    <source>
        <dbReference type="Pfam" id="PF02601"/>
    </source>
</evidence>
<gene>
    <name evidence="8" type="ORF">DES35_101946</name>
</gene>
<accession>A0A369AB87</accession>
<comment type="similarity">
    <text evidence="5">Belongs to the XseA family.</text>
</comment>
<comment type="catalytic activity">
    <reaction evidence="5">
        <text>Exonucleolytic cleavage in either 5'- to 3'- or 3'- to 5'-direction to yield nucleoside 5'-phosphates.</text>
        <dbReference type="EC" id="3.1.11.6"/>
    </reaction>
</comment>
<evidence type="ECO:0000256" key="5">
    <source>
        <dbReference type="RuleBase" id="RU004355"/>
    </source>
</evidence>
<dbReference type="Pfam" id="PF13742">
    <property type="entry name" value="tRNA_anti_2"/>
    <property type="match status" value="1"/>
</dbReference>
<keyword evidence="2 5" id="KW-0540">Nuclease</keyword>
<dbReference type="GO" id="GO:0003676">
    <property type="term" value="F:nucleic acid binding"/>
    <property type="evidence" value="ECO:0007669"/>
    <property type="project" value="InterPro"/>
</dbReference>
<keyword evidence="1" id="KW-0963">Cytoplasm</keyword>
<protein>
    <recommendedName>
        <fullName evidence="5">Exodeoxyribonuclease 7 large subunit</fullName>
        <ecNumber evidence="5">3.1.11.6</ecNumber>
    </recommendedName>
</protein>
<sequence length="445" mass="50894">MPQTFGDKKVFSLFEVCRSIKKTLDERYTSRFWVRAELMKLNYYKYSGHAYPDLVQKDDGRVVAQLRAIIWKSDLLRIQSAFLQVLNEPLKDGLEILFEASITFDAVHGLSLRIHQIDTSFSLGMIEREKLETIAKLKSRGVFELNKNRSFRDLPKNVAVISVETSKGWSDFQKVVEPYTTKYGLFFMLFPALLQGDEAVASIRQQLRKILSVHTSFDMVMIIRGGGGEAGLSCYNNYNLCSDIATYPLPVLTGIGHSTNLTVAEMVAFHHAITPTALAEYYLDIFHKRESELKSVGHAIVKQVTFALKIHKTQIKNILIKTTSSFPRKITYQQFKISSLIHTYQSNIFRIIKAQHGRLDFEIVTLIKSGQSQLKKYNRELSTIEKIIQIQNPENILKKGYAYITANKRTIRSIKQLKANQEIIITMKDGIVNADVLKIQTKKDE</sequence>
<evidence type="ECO:0000256" key="2">
    <source>
        <dbReference type="ARBA" id="ARBA00022722"/>
    </source>
</evidence>
<comment type="subcellular location">
    <subcellularLocation>
        <location evidence="5">Cytoplasm</location>
    </subcellularLocation>
</comment>
<evidence type="ECO:0000256" key="1">
    <source>
        <dbReference type="ARBA" id="ARBA00022490"/>
    </source>
</evidence>
<dbReference type="GO" id="GO:0005737">
    <property type="term" value="C:cytoplasm"/>
    <property type="evidence" value="ECO:0007669"/>
    <property type="project" value="UniProtKB-SubCell"/>
</dbReference>
<dbReference type="RefSeq" id="WP_114365927.1">
    <property type="nucleotide sequence ID" value="NZ_BHZF01000001.1"/>
</dbReference>
<keyword evidence="9" id="KW-1185">Reference proteome</keyword>
<dbReference type="InterPro" id="IPR003753">
    <property type="entry name" value="Exonuc_VII_L"/>
</dbReference>
<feature type="domain" description="Exonuclease VII large subunit C-terminal" evidence="6">
    <location>
        <begin position="143"/>
        <end position="434"/>
    </location>
</feature>
<dbReference type="GO" id="GO:0006308">
    <property type="term" value="P:DNA catabolic process"/>
    <property type="evidence" value="ECO:0007669"/>
    <property type="project" value="UniProtKB-UniRule"/>
</dbReference>